<dbReference type="EMBL" id="AWWI01000182">
    <property type="protein sequence ID" value="PIL13798.1"/>
    <property type="molecule type" value="Genomic_DNA"/>
</dbReference>
<organism evidence="1 2">
    <name type="scientific">Puniceibacterium antarcticum</name>
    <dbReference type="NCBI Taxonomy" id="1206336"/>
    <lineage>
        <taxon>Bacteria</taxon>
        <taxon>Pseudomonadati</taxon>
        <taxon>Pseudomonadota</taxon>
        <taxon>Alphaproteobacteria</taxon>
        <taxon>Rhodobacterales</taxon>
        <taxon>Paracoccaceae</taxon>
        <taxon>Puniceibacterium</taxon>
    </lineage>
</organism>
<accession>A0A2G8QY27</accession>
<comment type="caution">
    <text evidence="1">The sequence shown here is derived from an EMBL/GenBank/DDBJ whole genome shotgun (WGS) entry which is preliminary data.</text>
</comment>
<name>A0A2G8QY27_9RHOB</name>
<dbReference type="Proteomes" id="UP000231259">
    <property type="component" value="Unassembled WGS sequence"/>
</dbReference>
<gene>
    <name evidence="1" type="ORF">P775_27935</name>
</gene>
<keyword evidence="2" id="KW-1185">Reference proteome</keyword>
<reference evidence="1 2" key="1">
    <citation type="submission" date="2013-09" db="EMBL/GenBank/DDBJ databases">
        <title>Genome sequencing of Phaeobacter antarcticus sp. nov. SM1211.</title>
        <authorList>
            <person name="Zhang X.-Y."/>
            <person name="Liu C."/>
            <person name="Chen X.-L."/>
            <person name="Xie B.-B."/>
            <person name="Qin Q.-L."/>
            <person name="Rong J.-C."/>
            <person name="Zhang Y.-Z."/>
        </authorList>
    </citation>
    <scope>NUCLEOTIDE SEQUENCE [LARGE SCALE GENOMIC DNA]</scope>
    <source>
        <strain evidence="1 2">SM1211</strain>
    </source>
</reference>
<sequence>MLWLSGANCKSGVAVSWWTLLLERLVPPCAMIVKPMSMVCCSGTLSMVRDSSVLPSVALFLLKAGESVIAHSVARLDLKSQVNGI</sequence>
<protein>
    <submittedName>
        <fullName evidence="1">Uncharacterized protein</fullName>
    </submittedName>
</protein>
<evidence type="ECO:0000313" key="1">
    <source>
        <dbReference type="EMBL" id="PIL13798.1"/>
    </source>
</evidence>
<proteinExistence type="predicted"/>
<dbReference type="AlphaFoldDB" id="A0A2G8QY27"/>
<evidence type="ECO:0000313" key="2">
    <source>
        <dbReference type="Proteomes" id="UP000231259"/>
    </source>
</evidence>